<keyword evidence="4" id="KW-0732">Signal</keyword>
<dbReference type="Proteomes" id="UP000015105">
    <property type="component" value="Chromosome 3D"/>
</dbReference>
<evidence type="ECO:0000313" key="8">
    <source>
        <dbReference type="Proteomes" id="UP000015105"/>
    </source>
</evidence>
<reference evidence="7" key="4">
    <citation type="submission" date="2019-03" db="UniProtKB">
        <authorList>
            <consortium name="EnsemblPlants"/>
        </authorList>
    </citation>
    <scope>IDENTIFICATION</scope>
</reference>
<dbReference type="Pfam" id="PF01357">
    <property type="entry name" value="Expansin_C"/>
    <property type="match status" value="1"/>
</dbReference>
<dbReference type="AlphaFoldDB" id="A0A453DP75"/>
<evidence type="ECO:0000259" key="5">
    <source>
        <dbReference type="PROSITE" id="PS50842"/>
    </source>
</evidence>
<dbReference type="Gramene" id="AET3Gv20023800.1">
    <property type="protein sequence ID" value="AET3Gv20023800.1"/>
    <property type="gene ID" value="AET3Gv20023800"/>
</dbReference>
<proteinExistence type="inferred from homology"/>
<dbReference type="SUPFAM" id="SSF50685">
    <property type="entry name" value="Barwin-like endoglucanases"/>
    <property type="match status" value="1"/>
</dbReference>
<dbReference type="GO" id="GO:0005576">
    <property type="term" value="C:extracellular region"/>
    <property type="evidence" value="ECO:0007669"/>
    <property type="project" value="UniProtKB-SubCell"/>
</dbReference>
<reference evidence="7" key="3">
    <citation type="journal article" date="2017" name="Nature">
        <title>Genome sequence of the progenitor of the wheat D genome Aegilops tauschii.</title>
        <authorList>
            <person name="Luo M.C."/>
            <person name="Gu Y.Q."/>
            <person name="Puiu D."/>
            <person name="Wang H."/>
            <person name="Twardziok S.O."/>
            <person name="Deal K.R."/>
            <person name="Huo N."/>
            <person name="Zhu T."/>
            <person name="Wang L."/>
            <person name="Wang Y."/>
            <person name="McGuire P.E."/>
            <person name="Liu S."/>
            <person name="Long H."/>
            <person name="Ramasamy R.K."/>
            <person name="Rodriguez J.C."/>
            <person name="Van S.L."/>
            <person name="Yuan L."/>
            <person name="Wang Z."/>
            <person name="Xia Z."/>
            <person name="Xiao L."/>
            <person name="Anderson O.D."/>
            <person name="Ouyang S."/>
            <person name="Liang Y."/>
            <person name="Zimin A.V."/>
            <person name="Pertea G."/>
            <person name="Qi P."/>
            <person name="Bennetzen J.L."/>
            <person name="Dai X."/>
            <person name="Dawson M.W."/>
            <person name="Muller H.G."/>
            <person name="Kugler K."/>
            <person name="Rivarola-Duarte L."/>
            <person name="Spannagl M."/>
            <person name="Mayer K.F.X."/>
            <person name="Lu F.H."/>
            <person name="Bevan M.W."/>
            <person name="Leroy P."/>
            <person name="Li P."/>
            <person name="You F.M."/>
            <person name="Sun Q."/>
            <person name="Liu Z."/>
            <person name="Lyons E."/>
            <person name="Wicker T."/>
            <person name="Salzberg S.L."/>
            <person name="Devos K.M."/>
            <person name="Dvorak J."/>
        </authorList>
    </citation>
    <scope>NUCLEOTIDE SEQUENCE [LARGE SCALE GENOMIC DNA]</scope>
    <source>
        <strain evidence="7">cv. AL8/78</strain>
    </source>
</reference>
<keyword evidence="3" id="KW-0964">Secreted</keyword>
<dbReference type="InterPro" id="IPR005795">
    <property type="entry name" value="LolPI"/>
</dbReference>
<evidence type="ECO:0000256" key="3">
    <source>
        <dbReference type="ARBA" id="ARBA00022525"/>
    </source>
</evidence>
<evidence type="ECO:0000313" key="7">
    <source>
        <dbReference type="EnsemblPlants" id="AET3Gv20023800.1"/>
    </source>
</evidence>
<dbReference type="EnsemblPlants" id="AET3Gv20023800.1">
    <property type="protein sequence ID" value="AET3Gv20023800.1"/>
    <property type="gene ID" value="AET3Gv20023800"/>
</dbReference>
<dbReference type="SUPFAM" id="SSF49590">
    <property type="entry name" value="PHL pollen allergen"/>
    <property type="match status" value="1"/>
</dbReference>
<accession>A0A453DP75</accession>
<evidence type="ECO:0000256" key="1">
    <source>
        <dbReference type="ARBA" id="ARBA00004613"/>
    </source>
</evidence>
<evidence type="ECO:0000256" key="2">
    <source>
        <dbReference type="ARBA" id="ARBA00005650"/>
    </source>
</evidence>
<dbReference type="InterPro" id="IPR007117">
    <property type="entry name" value="Expansin_CBD"/>
</dbReference>
<keyword evidence="8" id="KW-1185">Reference proteome</keyword>
<dbReference type="STRING" id="200361.A0A453DP75"/>
<feature type="domain" description="Expansin-like EG45" evidence="5">
    <location>
        <begin position="113"/>
        <end position="221"/>
    </location>
</feature>
<dbReference type="InterPro" id="IPR036749">
    <property type="entry name" value="Expansin_CBD_sf"/>
</dbReference>
<dbReference type="PROSITE" id="PS50843">
    <property type="entry name" value="EXPANSIN_CBD"/>
    <property type="match status" value="1"/>
</dbReference>
<sequence>MLQTEAIRGMVLRRPITQAIRTRRTASAVVTAWPLRHCCHRRGCRHMSHTKRHCSRLRAPNLTYEAPPYMYGRPPPRAAAALHINVRGPRLNWLAAKATWYGARHGAGPDDNGGAYGFKNVNLPPFSAMTSCGNEPLFKDGKGCGSCYQIRCLRSNHPACSGVPETVIITDMNYYPVSPYHFDLSGTAFGAMAKDGRNDELRNAGIIDMQFRRVPCQYPGLAVMFHVEKGSNPFYMAILVEYENGDGDVKLLEIMESRPDAGNGGEMAPTGDWVPMKESWGSIWRMDARHRMQGSFSLRITNESGKMLVGDQVIPADWKPEKVYSSVIQFD</sequence>
<protein>
    <submittedName>
        <fullName evidence="7">Uncharacterized protein</fullName>
    </submittedName>
</protein>
<reference evidence="7" key="5">
    <citation type="journal article" date="2021" name="G3 (Bethesda)">
        <title>Aegilops tauschii genome assembly Aet v5.0 features greater sequence contiguity and improved annotation.</title>
        <authorList>
            <person name="Wang L."/>
            <person name="Zhu T."/>
            <person name="Rodriguez J.C."/>
            <person name="Deal K.R."/>
            <person name="Dubcovsky J."/>
            <person name="McGuire P.E."/>
            <person name="Lux T."/>
            <person name="Spannagl M."/>
            <person name="Mayer K.F.X."/>
            <person name="Baldrich P."/>
            <person name="Meyers B.C."/>
            <person name="Huo N."/>
            <person name="Gu Y.Q."/>
            <person name="Zhou H."/>
            <person name="Devos K.M."/>
            <person name="Bennetzen J.L."/>
            <person name="Unver T."/>
            <person name="Budak H."/>
            <person name="Gulick P.J."/>
            <person name="Galiba G."/>
            <person name="Kalapos B."/>
            <person name="Nelson D.R."/>
            <person name="Li P."/>
            <person name="You F.M."/>
            <person name="Luo M.C."/>
            <person name="Dvorak J."/>
        </authorList>
    </citation>
    <scope>NUCLEOTIDE SEQUENCE [LARGE SCALE GENOMIC DNA]</scope>
    <source>
        <strain evidence="7">cv. AL8/78</strain>
    </source>
</reference>
<dbReference type="Gene3D" id="2.60.40.760">
    <property type="entry name" value="Expansin, cellulose-binding-like domain"/>
    <property type="match status" value="1"/>
</dbReference>
<dbReference type="InterPro" id="IPR036908">
    <property type="entry name" value="RlpA-like_sf"/>
</dbReference>
<dbReference type="PRINTS" id="PR00829">
    <property type="entry name" value="LOLP1ALLERGN"/>
</dbReference>
<dbReference type="InterPro" id="IPR009009">
    <property type="entry name" value="RlpA-like_DPBB"/>
</dbReference>
<dbReference type="PANTHER" id="PTHR31692">
    <property type="entry name" value="EXPANSIN-B3"/>
    <property type="match status" value="1"/>
</dbReference>
<dbReference type="PANTHER" id="PTHR31692:SF23">
    <property type="entry name" value="EXPANSIN-B7"/>
    <property type="match status" value="1"/>
</dbReference>
<feature type="domain" description="Expansin-like CBD" evidence="6">
    <location>
        <begin position="234"/>
        <end position="326"/>
    </location>
</feature>
<dbReference type="CDD" id="cd22275">
    <property type="entry name" value="DPBB_EXPB_N"/>
    <property type="match status" value="1"/>
</dbReference>
<dbReference type="Gene3D" id="2.40.40.10">
    <property type="entry name" value="RlpA-like domain"/>
    <property type="match status" value="1"/>
</dbReference>
<dbReference type="PROSITE" id="PS50842">
    <property type="entry name" value="EXPANSIN_EG45"/>
    <property type="match status" value="1"/>
</dbReference>
<dbReference type="Pfam" id="PF03330">
    <property type="entry name" value="DPBB_1"/>
    <property type="match status" value="1"/>
</dbReference>
<comment type="subcellular location">
    <subcellularLocation>
        <location evidence="1">Secreted</location>
    </subcellularLocation>
</comment>
<dbReference type="SMART" id="SM00837">
    <property type="entry name" value="DPBB_1"/>
    <property type="match status" value="1"/>
</dbReference>
<reference evidence="8" key="2">
    <citation type="journal article" date="2017" name="Nat. Plants">
        <title>The Aegilops tauschii genome reveals multiple impacts of transposons.</title>
        <authorList>
            <person name="Zhao G."/>
            <person name="Zou C."/>
            <person name="Li K."/>
            <person name="Wang K."/>
            <person name="Li T."/>
            <person name="Gao L."/>
            <person name="Zhang X."/>
            <person name="Wang H."/>
            <person name="Yang Z."/>
            <person name="Liu X."/>
            <person name="Jiang W."/>
            <person name="Mao L."/>
            <person name="Kong X."/>
            <person name="Jiao Y."/>
            <person name="Jia J."/>
        </authorList>
    </citation>
    <scope>NUCLEOTIDE SEQUENCE [LARGE SCALE GENOMIC DNA]</scope>
    <source>
        <strain evidence="8">cv. AL8/78</strain>
    </source>
</reference>
<comment type="similarity">
    <text evidence="2">Belongs to the expansin family. Expansin B subfamily.</text>
</comment>
<dbReference type="InterPro" id="IPR007118">
    <property type="entry name" value="Expan_Lol_pI"/>
</dbReference>
<reference evidence="8" key="1">
    <citation type="journal article" date="2014" name="Science">
        <title>Ancient hybridizations among the ancestral genomes of bread wheat.</title>
        <authorList>
            <consortium name="International Wheat Genome Sequencing Consortium,"/>
            <person name="Marcussen T."/>
            <person name="Sandve S.R."/>
            <person name="Heier L."/>
            <person name="Spannagl M."/>
            <person name="Pfeifer M."/>
            <person name="Jakobsen K.S."/>
            <person name="Wulff B.B."/>
            <person name="Steuernagel B."/>
            <person name="Mayer K.F."/>
            <person name="Olsen O.A."/>
        </authorList>
    </citation>
    <scope>NUCLEOTIDE SEQUENCE [LARGE SCALE GENOMIC DNA]</scope>
    <source>
        <strain evidence="8">cv. AL8/78</strain>
    </source>
</reference>
<name>A0A453DP75_AEGTS</name>
<organism evidence="7 8">
    <name type="scientific">Aegilops tauschii subsp. strangulata</name>
    <name type="common">Goatgrass</name>
    <dbReference type="NCBI Taxonomy" id="200361"/>
    <lineage>
        <taxon>Eukaryota</taxon>
        <taxon>Viridiplantae</taxon>
        <taxon>Streptophyta</taxon>
        <taxon>Embryophyta</taxon>
        <taxon>Tracheophyta</taxon>
        <taxon>Spermatophyta</taxon>
        <taxon>Magnoliopsida</taxon>
        <taxon>Liliopsida</taxon>
        <taxon>Poales</taxon>
        <taxon>Poaceae</taxon>
        <taxon>BOP clade</taxon>
        <taxon>Pooideae</taxon>
        <taxon>Triticodae</taxon>
        <taxon>Triticeae</taxon>
        <taxon>Triticinae</taxon>
        <taxon>Aegilops</taxon>
    </lineage>
</organism>
<evidence type="ECO:0000256" key="4">
    <source>
        <dbReference type="ARBA" id="ARBA00022729"/>
    </source>
</evidence>
<dbReference type="PRINTS" id="PR01225">
    <property type="entry name" value="EXPANSNFAMLY"/>
</dbReference>
<evidence type="ECO:0000259" key="6">
    <source>
        <dbReference type="PROSITE" id="PS50843"/>
    </source>
</evidence>
<dbReference type="InterPro" id="IPR007112">
    <property type="entry name" value="Expansin/allergen_DPBB_dom"/>
</dbReference>